<evidence type="ECO:0000313" key="2">
    <source>
        <dbReference type="EMBL" id="KIK03315.1"/>
    </source>
</evidence>
<reference evidence="2 3" key="1">
    <citation type="submission" date="2014-04" db="EMBL/GenBank/DDBJ databases">
        <authorList>
            <consortium name="DOE Joint Genome Institute"/>
            <person name="Kuo A."/>
            <person name="Kohler A."/>
            <person name="Nagy L.G."/>
            <person name="Floudas D."/>
            <person name="Copeland A."/>
            <person name="Barry K.W."/>
            <person name="Cichocki N."/>
            <person name="Veneault-Fourrey C."/>
            <person name="LaButti K."/>
            <person name="Lindquist E.A."/>
            <person name="Lipzen A."/>
            <person name="Lundell T."/>
            <person name="Morin E."/>
            <person name="Murat C."/>
            <person name="Sun H."/>
            <person name="Tunlid A."/>
            <person name="Henrissat B."/>
            <person name="Grigoriev I.V."/>
            <person name="Hibbett D.S."/>
            <person name="Martin F."/>
            <person name="Nordberg H.P."/>
            <person name="Cantor M.N."/>
            <person name="Hua S.X."/>
        </authorList>
    </citation>
    <scope>NUCLEOTIDE SEQUENCE [LARGE SCALE GENOMIC DNA]</scope>
    <source>
        <strain evidence="2 3">LaAM-08-1</strain>
    </source>
</reference>
<dbReference type="EMBL" id="KN838581">
    <property type="protein sequence ID" value="KIK03315.1"/>
    <property type="molecule type" value="Genomic_DNA"/>
</dbReference>
<sequence length="246" mass="27600">MTLRSLERLNDTPTISLDNTSVPIEIPTRRRPTVSPLTSPVERQLSPDLLFEMSPIRSEFSSSTNHPFKLSTSSTIRDHEPFMYNVPSFSDLRPLNSGSHPPHRGVPYGFADVMPAEDDRSNQQISRTTFRQPTNYAVYANPWSKPLSPAAVKSTATTKISGFLPINQNQPPMVSPAPRSTKRLSPTPRRSSYSSSPWILPGREESQEGDLAYSETDSGALDFQAHMLRRFEKQNPTHPVGFRSYL</sequence>
<feature type="compositionally biased region" description="Low complexity" evidence="1">
    <location>
        <begin position="183"/>
        <end position="197"/>
    </location>
</feature>
<feature type="region of interest" description="Disordered" evidence="1">
    <location>
        <begin position="162"/>
        <end position="214"/>
    </location>
</feature>
<keyword evidence="3" id="KW-1185">Reference proteome</keyword>
<feature type="compositionally biased region" description="Polar residues" evidence="1">
    <location>
        <begin position="162"/>
        <end position="172"/>
    </location>
</feature>
<accession>A0A0C9WV70</accession>
<evidence type="ECO:0000256" key="1">
    <source>
        <dbReference type="SAM" id="MobiDB-lite"/>
    </source>
</evidence>
<dbReference type="Proteomes" id="UP000054477">
    <property type="component" value="Unassembled WGS sequence"/>
</dbReference>
<gene>
    <name evidence="2" type="ORF">K443DRAFT_676797</name>
</gene>
<dbReference type="OrthoDB" id="3030351at2759"/>
<dbReference type="HOGENOM" id="CLU_1138160_0_0_1"/>
<name>A0A0C9WV70_9AGAR</name>
<organism evidence="2 3">
    <name type="scientific">Laccaria amethystina LaAM-08-1</name>
    <dbReference type="NCBI Taxonomy" id="1095629"/>
    <lineage>
        <taxon>Eukaryota</taxon>
        <taxon>Fungi</taxon>
        <taxon>Dikarya</taxon>
        <taxon>Basidiomycota</taxon>
        <taxon>Agaricomycotina</taxon>
        <taxon>Agaricomycetes</taxon>
        <taxon>Agaricomycetidae</taxon>
        <taxon>Agaricales</taxon>
        <taxon>Agaricineae</taxon>
        <taxon>Hydnangiaceae</taxon>
        <taxon>Laccaria</taxon>
    </lineage>
</organism>
<reference evidence="3" key="2">
    <citation type="submission" date="2015-01" db="EMBL/GenBank/DDBJ databases">
        <title>Evolutionary Origins and Diversification of the Mycorrhizal Mutualists.</title>
        <authorList>
            <consortium name="DOE Joint Genome Institute"/>
            <consortium name="Mycorrhizal Genomics Consortium"/>
            <person name="Kohler A."/>
            <person name="Kuo A."/>
            <person name="Nagy L.G."/>
            <person name="Floudas D."/>
            <person name="Copeland A."/>
            <person name="Barry K.W."/>
            <person name="Cichocki N."/>
            <person name="Veneault-Fourrey C."/>
            <person name="LaButti K."/>
            <person name="Lindquist E.A."/>
            <person name="Lipzen A."/>
            <person name="Lundell T."/>
            <person name="Morin E."/>
            <person name="Murat C."/>
            <person name="Riley R."/>
            <person name="Ohm R."/>
            <person name="Sun H."/>
            <person name="Tunlid A."/>
            <person name="Henrissat B."/>
            <person name="Grigoriev I.V."/>
            <person name="Hibbett D.S."/>
            <person name="Martin F."/>
        </authorList>
    </citation>
    <scope>NUCLEOTIDE SEQUENCE [LARGE SCALE GENOMIC DNA]</scope>
    <source>
        <strain evidence="3">LaAM-08-1</strain>
    </source>
</reference>
<proteinExistence type="predicted"/>
<protein>
    <submittedName>
        <fullName evidence="2">Uncharacterized protein</fullName>
    </submittedName>
</protein>
<dbReference type="AlphaFoldDB" id="A0A0C9WV70"/>
<evidence type="ECO:0000313" key="3">
    <source>
        <dbReference type="Proteomes" id="UP000054477"/>
    </source>
</evidence>